<proteinExistence type="predicted"/>
<feature type="non-terminal residue" evidence="2">
    <location>
        <position position="1"/>
    </location>
</feature>
<comment type="caution">
    <text evidence="2">The sequence shown here is derived from an EMBL/GenBank/DDBJ whole genome shotgun (WGS) entry which is preliminary data.</text>
</comment>
<name>A0A816HG98_ADIRI</name>
<dbReference type="EMBL" id="CAJNOR010017892">
    <property type="protein sequence ID" value="CAF1687909.1"/>
    <property type="molecule type" value="Genomic_DNA"/>
</dbReference>
<protein>
    <submittedName>
        <fullName evidence="2">Uncharacterized protein</fullName>
    </submittedName>
</protein>
<feature type="compositionally biased region" description="Acidic residues" evidence="1">
    <location>
        <begin position="24"/>
        <end position="36"/>
    </location>
</feature>
<evidence type="ECO:0000313" key="2">
    <source>
        <dbReference type="EMBL" id="CAF1687909.1"/>
    </source>
</evidence>
<evidence type="ECO:0000256" key="1">
    <source>
        <dbReference type="SAM" id="MobiDB-lite"/>
    </source>
</evidence>
<feature type="region of interest" description="Disordered" evidence="1">
    <location>
        <begin position="1"/>
        <end position="36"/>
    </location>
</feature>
<organism evidence="2 3">
    <name type="scientific">Adineta ricciae</name>
    <name type="common">Rotifer</name>
    <dbReference type="NCBI Taxonomy" id="249248"/>
    <lineage>
        <taxon>Eukaryota</taxon>
        <taxon>Metazoa</taxon>
        <taxon>Spiralia</taxon>
        <taxon>Gnathifera</taxon>
        <taxon>Rotifera</taxon>
        <taxon>Eurotatoria</taxon>
        <taxon>Bdelloidea</taxon>
        <taxon>Adinetida</taxon>
        <taxon>Adinetidae</taxon>
        <taxon>Adineta</taxon>
    </lineage>
</organism>
<accession>A0A816HG98</accession>
<evidence type="ECO:0000313" key="3">
    <source>
        <dbReference type="Proteomes" id="UP000663828"/>
    </source>
</evidence>
<reference evidence="2" key="1">
    <citation type="submission" date="2021-02" db="EMBL/GenBank/DDBJ databases">
        <authorList>
            <person name="Nowell W R."/>
        </authorList>
    </citation>
    <scope>NUCLEOTIDE SEQUENCE</scope>
</reference>
<gene>
    <name evidence="2" type="ORF">XAT740_LOCUS62612</name>
</gene>
<dbReference type="Proteomes" id="UP000663828">
    <property type="component" value="Unassembled WGS sequence"/>
</dbReference>
<keyword evidence="3" id="KW-1185">Reference proteome</keyword>
<sequence length="36" mass="3848">IAEAQVDNDSIEPTLVPSNQGVDGEYEVDDIDVSTI</sequence>
<dbReference type="AlphaFoldDB" id="A0A816HG98"/>